<dbReference type="GeneID" id="30010091"/>
<dbReference type="InterPro" id="IPR021858">
    <property type="entry name" value="Fun_TF"/>
</dbReference>
<evidence type="ECO:0000313" key="4">
    <source>
        <dbReference type="Proteomes" id="UP000078343"/>
    </source>
</evidence>
<dbReference type="GO" id="GO:0005634">
    <property type="term" value="C:nucleus"/>
    <property type="evidence" value="ECO:0007669"/>
    <property type="project" value="UniProtKB-SubCell"/>
</dbReference>
<comment type="subcellular location">
    <subcellularLocation>
        <location evidence="1">Nucleus</location>
    </subcellularLocation>
</comment>
<dbReference type="STRING" id="1367422.A0A178ZN72"/>
<sequence>MAMQVPHLLSATLALAAAHRRTSGLFEGDCQFELMKGNSLTQLRSALDRFSPTENDNILATTLLLCMAEVISPATSTSSWRSHLYGAATLSAQHGRSSGASVSSISNFLRRKYRALQAVALACSSKRFEGRILTANDDECDAYIDDLAGYSTTLLPIFEDINDLERLREDCVSDFSCDCPPGPPHFDCNSPLEHQSHLLFDRIRDLMAQRKMSWTEGEGDLPWPVYHDLYLVDEAHHHMALLQVFRRGSLSVPLQMIDDSRRAILDRLSAVTYQSGPCPGVAALPPLFVAGILCTNKSDRDKVRSLLKTMWMHYGMGNVRTCQTVLQKLWKQQDESFAVPKKLFEYQVDDDVLPY</sequence>
<protein>
    <submittedName>
        <fullName evidence="3">Uncharacterized protein</fullName>
    </submittedName>
</protein>
<comment type="caution">
    <text evidence="3">The sequence shown here is derived from an EMBL/GenBank/DDBJ whole genome shotgun (WGS) entry which is preliminary data.</text>
</comment>
<dbReference type="GO" id="GO:0045944">
    <property type="term" value="P:positive regulation of transcription by RNA polymerase II"/>
    <property type="evidence" value="ECO:0007669"/>
    <property type="project" value="TreeGrafter"/>
</dbReference>
<dbReference type="RefSeq" id="XP_018694288.1">
    <property type="nucleotide sequence ID" value="XM_018837435.1"/>
</dbReference>
<dbReference type="GO" id="GO:0003700">
    <property type="term" value="F:DNA-binding transcription factor activity"/>
    <property type="evidence" value="ECO:0007669"/>
    <property type="project" value="TreeGrafter"/>
</dbReference>
<evidence type="ECO:0000256" key="1">
    <source>
        <dbReference type="ARBA" id="ARBA00004123"/>
    </source>
</evidence>
<accession>A0A178ZN72</accession>
<organism evidence="3 4">
    <name type="scientific">Fonsecaea erecta</name>
    <dbReference type="NCBI Taxonomy" id="1367422"/>
    <lineage>
        <taxon>Eukaryota</taxon>
        <taxon>Fungi</taxon>
        <taxon>Dikarya</taxon>
        <taxon>Ascomycota</taxon>
        <taxon>Pezizomycotina</taxon>
        <taxon>Eurotiomycetes</taxon>
        <taxon>Chaetothyriomycetidae</taxon>
        <taxon>Chaetothyriales</taxon>
        <taxon>Herpotrichiellaceae</taxon>
        <taxon>Fonsecaea</taxon>
    </lineage>
</organism>
<dbReference type="AlphaFoldDB" id="A0A178ZN72"/>
<reference evidence="3 4" key="1">
    <citation type="submission" date="2016-04" db="EMBL/GenBank/DDBJ databases">
        <title>Draft genome of Fonsecaea erecta CBS 125763.</title>
        <authorList>
            <person name="Weiss V.A."/>
            <person name="Vicente V.A."/>
            <person name="Raittz R.T."/>
            <person name="Moreno L.F."/>
            <person name="De Souza E.M."/>
            <person name="Pedrosa F.O."/>
            <person name="Steffens M.B."/>
            <person name="Faoro H."/>
            <person name="Tadra-Sfeir M.Z."/>
            <person name="Najafzadeh M.J."/>
            <person name="Felipe M.S."/>
            <person name="Teixeira M."/>
            <person name="Sun J."/>
            <person name="Xi L."/>
            <person name="Gomes R."/>
            <person name="De Azevedo C.M."/>
            <person name="Salgado C.G."/>
            <person name="Da Silva M.B."/>
            <person name="Nascimento M.F."/>
            <person name="Queiroz-Telles F."/>
            <person name="Attili D.S."/>
            <person name="Gorbushina A."/>
        </authorList>
    </citation>
    <scope>NUCLEOTIDE SEQUENCE [LARGE SCALE GENOMIC DNA]</scope>
    <source>
        <strain evidence="3 4">CBS 125763</strain>
    </source>
</reference>
<gene>
    <name evidence="3" type="ORF">AYL99_05923</name>
</gene>
<evidence type="ECO:0000256" key="2">
    <source>
        <dbReference type="ARBA" id="ARBA00023242"/>
    </source>
</evidence>
<dbReference type="EMBL" id="LVYI01000004">
    <property type="protein sequence ID" value="OAP60921.1"/>
    <property type="molecule type" value="Genomic_DNA"/>
</dbReference>
<keyword evidence="2" id="KW-0539">Nucleus</keyword>
<proteinExistence type="predicted"/>
<dbReference type="PANTHER" id="PTHR37534">
    <property type="entry name" value="TRANSCRIPTIONAL ACTIVATOR PROTEIN UGA3"/>
    <property type="match status" value="1"/>
</dbReference>
<evidence type="ECO:0000313" key="3">
    <source>
        <dbReference type="EMBL" id="OAP60921.1"/>
    </source>
</evidence>
<dbReference type="PANTHER" id="PTHR37534:SF7">
    <property type="entry name" value="TRANSCRIPTIONAL ACTIVATOR PROTEIN UGA3"/>
    <property type="match status" value="1"/>
</dbReference>
<keyword evidence="4" id="KW-1185">Reference proteome</keyword>
<dbReference type="OrthoDB" id="288726at2759"/>
<dbReference type="Proteomes" id="UP000078343">
    <property type="component" value="Unassembled WGS sequence"/>
</dbReference>
<name>A0A178ZN72_9EURO</name>
<dbReference type="Pfam" id="PF11951">
    <property type="entry name" value="Fungal_trans_2"/>
    <property type="match status" value="1"/>
</dbReference>
<dbReference type="GO" id="GO:0000976">
    <property type="term" value="F:transcription cis-regulatory region binding"/>
    <property type="evidence" value="ECO:0007669"/>
    <property type="project" value="TreeGrafter"/>
</dbReference>